<gene>
    <name evidence="2" type="ORF">BG006_004006</name>
</gene>
<accession>A0A9P5VFZ5</accession>
<protein>
    <submittedName>
        <fullName evidence="2">Uncharacterized protein</fullName>
    </submittedName>
</protein>
<dbReference type="EMBL" id="JAAAUY010002201">
    <property type="protein sequence ID" value="KAF9314227.1"/>
    <property type="molecule type" value="Genomic_DNA"/>
</dbReference>
<dbReference type="Proteomes" id="UP000696485">
    <property type="component" value="Unassembled WGS sequence"/>
</dbReference>
<proteinExistence type="predicted"/>
<name>A0A9P5VFZ5_9FUNG</name>
<evidence type="ECO:0000256" key="1">
    <source>
        <dbReference type="SAM" id="MobiDB-lite"/>
    </source>
</evidence>
<feature type="region of interest" description="Disordered" evidence="1">
    <location>
        <begin position="1"/>
        <end position="65"/>
    </location>
</feature>
<evidence type="ECO:0000313" key="2">
    <source>
        <dbReference type="EMBL" id="KAF9314227.1"/>
    </source>
</evidence>
<organism evidence="2 3">
    <name type="scientific">Podila minutissima</name>
    <dbReference type="NCBI Taxonomy" id="64525"/>
    <lineage>
        <taxon>Eukaryota</taxon>
        <taxon>Fungi</taxon>
        <taxon>Fungi incertae sedis</taxon>
        <taxon>Mucoromycota</taxon>
        <taxon>Mortierellomycotina</taxon>
        <taxon>Mortierellomycetes</taxon>
        <taxon>Mortierellales</taxon>
        <taxon>Mortierellaceae</taxon>
        <taxon>Podila</taxon>
    </lineage>
</organism>
<keyword evidence="3" id="KW-1185">Reference proteome</keyword>
<sequence>MKTPKHGQSGQAKAGGFATASTEGKYVESHSEAAASDDDDDFMPSQVTTKNVPIVKKVLTKKQRR</sequence>
<feature type="compositionally biased region" description="Polar residues" evidence="1">
    <location>
        <begin position="1"/>
        <end position="11"/>
    </location>
</feature>
<comment type="caution">
    <text evidence="2">The sequence shown here is derived from an EMBL/GenBank/DDBJ whole genome shotgun (WGS) entry which is preliminary data.</text>
</comment>
<reference evidence="2" key="1">
    <citation type="journal article" date="2020" name="Fungal Divers.">
        <title>Resolving the Mortierellaceae phylogeny through synthesis of multi-gene phylogenetics and phylogenomics.</title>
        <authorList>
            <person name="Vandepol N."/>
            <person name="Liber J."/>
            <person name="Desiro A."/>
            <person name="Na H."/>
            <person name="Kennedy M."/>
            <person name="Barry K."/>
            <person name="Grigoriev I.V."/>
            <person name="Miller A.N."/>
            <person name="O'Donnell K."/>
            <person name="Stajich J.E."/>
            <person name="Bonito G."/>
        </authorList>
    </citation>
    <scope>NUCLEOTIDE SEQUENCE</scope>
    <source>
        <strain evidence="2">NVP1</strain>
    </source>
</reference>
<evidence type="ECO:0000313" key="3">
    <source>
        <dbReference type="Proteomes" id="UP000696485"/>
    </source>
</evidence>
<dbReference type="AlphaFoldDB" id="A0A9P5VFZ5"/>